<gene>
    <name evidence="1" type="ORF">DWV06_16880</name>
</gene>
<reference evidence="1 2" key="1">
    <citation type="submission" date="2018-07" db="EMBL/GenBank/DDBJ databases">
        <title>Anaerosacharophilus polymeroproducens gen. nov. sp. nov., an anaerobic bacterium isolated from salt field.</title>
        <authorList>
            <person name="Kim W."/>
            <person name="Yang S.-H."/>
            <person name="Oh J."/>
            <person name="Lee J.-H."/>
            <person name="Kwon K.K."/>
        </authorList>
    </citation>
    <scope>NUCLEOTIDE SEQUENCE [LARGE SCALE GENOMIC DNA]</scope>
    <source>
        <strain evidence="1 2">MCWD5</strain>
    </source>
</reference>
<dbReference type="EMBL" id="QRCT01000050">
    <property type="protein sequence ID" value="RDU22199.1"/>
    <property type="molecule type" value="Genomic_DNA"/>
</dbReference>
<accession>A0A371ARK0</accession>
<organism evidence="1 2">
    <name type="scientific">Anaerosacchariphilus polymeriproducens</name>
    <dbReference type="NCBI Taxonomy" id="1812858"/>
    <lineage>
        <taxon>Bacteria</taxon>
        <taxon>Bacillati</taxon>
        <taxon>Bacillota</taxon>
        <taxon>Clostridia</taxon>
        <taxon>Lachnospirales</taxon>
        <taxon>Lachnospiraceae</taxon>
        <taxon>Anaerosacchariphilus</taxon>
    </lineage>
</organism>
<dbReference type="AlphaFoldDB" id="A0A371ARK0"/>
<proteinExistence type="predicted"/>
<protein>
    <submittedName>
        <fullName evidence="1">Uncharacterized protein</fullName>
    </submittedName>
</protein>
<comment type="caution">
    <text evidence="1">The sequence shown here is derived from an EMBL/GenBank/DDBJ whole genome shotgun (WGS) entry which is preliminary data.</text>
</comment>
<dbReference type="RefSeq" id="WP_115483380.1">
    <property type="nucleotide sequence ID" value="NZ_QRCT01000050.1"/>
</dbReference>
<evidence type="ECO:0000313" key="2">
    <source>
        <dbReference type="Proteomes" id="UP000255036"/>
    </source>
</evidence>
<dbReference type="Proteomes" id="UP000255036">
    <property type="component" value="Unassembled WGS sequence"/>
</dbReference>
<evidence type="ECO:0000313" key="1">
    <source>
        <dbReference type="EMBL" id="RDU22199.1"/>
    </source>
</evidence>
<name>A0A371ARK0_9FIRM</name>
<sequence length="69" mass="8168">MNLSDKVVFTGHAYRIAKIFRYDLLFKDKVFTIKEIKRDCCNQYLIFKEIEGAYSEKLFHHVNSTPVPP</sequence>
<keyword evidence="2" id="KW-1185">Reference proteome</keyword>